<feature type="compositionally biased region" description="Acidic residues" evidence="4">
    <location>
        <begin position="381"/>
        <end position="398"/>
    </location>
</feature>
<feature type="domain" description="Myb-like" evidence="5">
    <location>
        <begin position="228"/>
        <end position="278"/>
    </location>
</feature>
<organism evidence="7 8">
    <name type="scientific">Leucosporidium creatinivorum</name>
    <dbReference type="NCBI Taxonomy" id="106004"/>
    <lineage>
        <taxon>Eukaryota</taxon>
        <taxon>Fungi</taxon>
        <taxon>Dikarya</taxon>
        <taxon>Basidiomycota</taxon>
        <taxon>Pucciniomycotina</taxon>
        <taxon>Microbotryomycetes</taxon>
        <taxon>Leucosporidiales</taxon>
        <taxon>Leucosporidium</taxon>
    </lineage>
</organism>
<feature type="domain" description="HTH myb-type" evidence="6">
    <location>
        <begin position="328"/>
        <end position="381"/>
    </location>
</feature>
<dbReference type="STRING" id="106004.A0A1Y2D5J5"/>
<evidence type="ECO:0000313" key="8">
    <source>
        <dbReference type="Proteomes" id="UP000193467"/>
    </source>
</evidence>
<evidence type="ECO:0000259" key="6">
    <source>
        <dbReference type="PROSITE" id="PS51294"/>
    </source>
</evidence>
<evidence type="ECO:0000259" key="5">
    <source>
        <dbReference type="PROSITE" id="PS50090"/>
    </source>
</evidence>
<proteinExistence type="predicted"/>
<dbReference type="InterPro" id="IPR051651">
    <property type="entry name" value="DMTF1_DNA-bind_reg"/>
</dbReference>
<dbReference type="GO" id="GO:0000976">
    <property type="term" value="F:transcription cis-regulatory region binding"/>
    <property type="evidence" value="ECO:0007669"/>
    <property type="project" value="TreeGrafter"/>
</dbReference>
<dbReference type="PROSITE" id="PS51294">
    <property type="entry name" value="HTH_MYB"/>
    <property type="match status" value="2"/>
</dbReference>
<feature type="compositionally biased region" description="Acidic residues" evidence="4">
    <location>
        <begin position="189"/>
        <end position="199"/>
    </location>
</feature>
<keyword evidence="3" id="KW-0539">Nucleus</keyword>
<evidence type="ECO:0008006" key="9">
    <source>
        <dbReference type="Google" id="ProtNLM"/>
    </source>
</evidence>
<feature type="compositionally biased region" description="Acidic residues" evidence="4">
    <location>
        <begin position="408"/>
        <end position="432"/>
    </location>
</feature>
<dbReference type="GO" id="GO:0003700">
    <property type="term" value="F:DNA-binding transcription factor activity"/>
    <property type="evidence" value="ECO:0007669"/>
    <property type="project" value="TreeGrafter"/>
</dbReference>
<feature type="domain" description="Myb-like" evidence="5">
    <location>
        <begin position="329"/>
        <end position="377"/>
    </location>
</feature>
<feature type="compositionally biased region" description="Low complexity" evidence="4">
    <location>
        <begin position="202"/>
        <end position="222"/>
    </location>
</feature>
<dbReference type="InParanoid" id="A0A1Y2D5J5"/>
<feature type="region of interest" description="Disordered" evidence="4">
    <location>
        <begin position="375"/>
        <end position="464"/>
    </location>
</feature>
<dbReference type="PANTHER" id="PTHR46380:SF2">
    <property type="entry name" value="CYCLIN-D-BINDING MYB-LIKE TRANSCRIPTION FACTOR 1"/>
    <property type="match status" value="1"/>
</dbReference>
<reference evidence="7 8" key="1">
    <citation type="submission" date="2016-07" db="EMBL/GenBank/DDBJ databases">
        <title>Pervasive Adenine N6-methylation of Active Genes in Fungi.</title>
        <authorList>
            <consortium name="DOE Joint Genome Institute"/>
            <person name="Mondo S.J."/>
            <person name="Dannebaum R.O."/>
            <person name="Kuo R.C."/>
            <person name="Labutti K."/>
            <person name="Haridas S."/>
            <person name="Kuo A."/>
            <person name="Salamov A."/>
            <person name="Ahrendt S.R."/>
            <person name="Lipzen A."/>
            <person name="Sullivan W."/>
            <person name="Andreopoulos W.B."/>
            <person name="Clum A."/>
            <person name="Lindquist E."/>
            <person name="Daum C."/>
            <person name="Ramamoorthy G.K."/>
            <person name="Gryganskyi A."/>
            <person name="Culley D."/>
            <person name="Magnuson J.K."/>
            <person name="James T.Y."/>
            <person name="O'Malley M.A."/>
            <person name="Stajich J.E."/>
            <person name="Spatafora J.W."/>
            <person name="Visel A."/>
            <person name="Grigoriev I.V."/>
        </authorList>
    </citation>
    <scope>NUCLEOTIDE SEQUENCE [LARGE SCALE GENOMIC DNA]</scope>
    <source>
        <strain evidence="7 8">62-1032</strain>
    </source>
</reference>
<feature type="compositionally biased region" description="Pro residues" evidence="4">
    <location>
        <begin position="102"/>
        <end position="111"/>
    </location>
</feature>
<dbReference type="Pfam" id="PF00249">
    <property type="entry name" value="Myb_DNA-binding"/>
    <property type="match status" value="2"/>
</dbReference>
<dbReference type="PANTHER" id="PTHR46380">
    <property type="entry name" value="CYCLIN-D-BINDING MYB-LIKE TRANSCRIPTION FACTOR 1"/>
    <property type="match status" value="1"/>
</dbReference>
<dbReference type="OrthoDB" id="2143914at2759"/>
<name>A0A1Y2D5J5_9BASI</name>
<feature type="compositionally biased region" description="Low complexity" evidence="4">
    <location>
        <begin position="137"/>
        <end position="180"/>
    </location>
</feature>
<comment type="caution">
    <text evidence="7">The sequence shown here is derived from an EMBL/GenBank/DDBJ whole genome shotgun (WGS) entry which is preliminary data.</text>
</comment>
<dbReference type="AlphaFoldDB" id="A0A1Y2D5J5"/>
<keyword evidence="8" id="KW-1185">Reference proteome</keyword>
<dbReference type="EMBL" id="MCGR01000097">
    <property type="protein sequence ID" value="ORY54477.1"/>
    <property type="molecule type" value="Genomic_DNA"/>
</dbReference>
<dbReference type="CDD" id="cd00167">
    <property type="entry name" value="SANT"/>
    <property type="match status" value="2"/>
</dbReference>
<dbReference type="GO" id="GO:0005634">
    <property type="term" value="C:nucleus"/>
    <property type="evidence" value="ECO:0007669"/>
    <property type="project" value="UniProtKB-SubCell"/>
</dbReference>
<dbReference type="InterPro" id="IPR001005">
    <property type="entry name" value="SANT/Myb"/>
</dbReference>
<evidence type="ECO:0000256" key="3">
    <source>
        <dbReference type="ARBA" id="ARBA00023242"/>
    </source>
</evidence>
<keyword evidence="2" id="KW-0238">DNA-binding</keyword>
<feature type="domain" description="HTH myb-type" evidence="6">
    <location>
        <begin position="235"/>
        <end position="282"/>
    </location>
</feature>
<gene>
    <name evidence="7" type="ORF">BCR35DRAFT_225553</name>
</gene>
<feature type="compositionally biased region" description="Pro residues" evidence="4">
    <location>
        <begin position="1"/>
        <end position="14"/>
    </location>
</feature>
<dbReference type="InterPro" id="IPR009057">
    <property type="entry name" value="Homeodomain-like_sf"/>
</dbReference>
<evidence type="ECO:0000256" key="1">
    <source>
        <dbReference type="ARBA" id="ARBA00004123"/>
    </source>
</evidence>
<evidence type="ECO:0000313" key="7">
    <source>
        <dbReference type="EMBL" id="ORY54477.1"/>
    </source>
</evidence>
<dbReference type="PROSITE" id="PS50090">
    <property type="entry name" value="MYB_LIKE"/>
    <property type="match status" value="2"/>
</dbReference>
<feature type="compositionally biased region" description="Basic residues" evidence="4">
    <location>
        <begin position="440"/>
        <end position="464"/>
    </location>
</feature>
<dbReference type="SMART" id="SM00717">
    <property type="entry name" value="SANT"/>
    <property type="match status" value="2"/>
</dbReference>
<feature type="compositionally biased region" description="Low complexity" evidence="4">
    <location>
        <begin position="92"/>
        <end position="101"/>
    </location>
</feature>
<comment type="subcellular location">
    <subcellularLocation>
        <location evidence="1">Nucleus</location>
    </subcellularLocation>
</comment>
<protein>
    <recommendedName>
        <fullName evidence="9">Myb-like domain-containing protein</fullName>
    </recommendedName>
</protein>
<accession>A0A1Y2D5J5</accession>
<feature type="region of interest" description="Disordered" evidence="4">
    <location>
        <begin position="301"/>
        <end position="335"/>
    </location>
</feature>
<evidence type="ECO:0000256" key="2">
    <source>
        <dbReference type="ARBA" id="ARBA00023125"/>
    </source>
</evidence>
<feature type="region of interest" description="Disordered" evidence="4">
    <location>
        <begin position="1"/>
        <end position="240"/>
    </location>
</feature>
<evidence type="ECO:0000256" key="4">
    <source>
        <dbReference type="SAM" id="MobiDB-lite"/>
    </source>
</evidence>
<dbReference type="InterPro" id="IPR017930">
    <property type="entry name" value="Myb_dom"/>
</dbReference>
<dbReference type="Gene3D" id="1.10.10.60">
    <property type="entry name" value="Homeodomain-like"/>
    <property type="match status" value="2"/>
</dbReference>
<sequence length="464" mass="51109">MDPNQPNRPPPTQLQPPGFQTGQHDIPVYGGGLQHYSQPGQPQQQQQQQQQHQQQQQPQQFVPYGLPQPPHLGGPAPFQVGPSAQQKQFGVGPIPHYGSPSPYGPPRPAPPQSQAGLPLGAHQFDPRLTANSPAHHLLNLSLPQQSLPQQQQQQPAPSAYAPRAQLPPQQHQHQHSPSLSARGERGADDDYVPEADDDDRGAAALLAQVANQHNQAQQGVAPPRRESSARSGGSRWTQEEDDKLVEAIKEDPPLNWSQIGEKLGKRSQVCGQRWYNHLSDLYPAVKRVEPNGKVPRGMIYKEAGSSDSEPEEASSPEPVEKVTRGPLRRWAGEDDESLKVAYAKHGGETEAAWQAIATDVGHNRTWRACRQRWNTHHKPAEEEEEEEEEFLVEGEGGVEGDLQVEGGEQVEGDDDFEMEDDDEVEADADWDEDSKGPAPKAKRTAASRVRPKAPGVKGKHTFTR</sequence>
<feature type="compositionally biased region" description="Low complexity" evidence="4">
    <location>
        <begin position="38"/>
        <end position="60"/>
    </location>
</feature>
<dbReference type="SUPFAM" id="SSF46689">
    <property type="entry name" value="Homeodomain-like"/>
    <property type="match status" value="2"/>
</dbReference>
<dbReference type="Proteomes" id="UP000193467">
    <property type="component" value="Unassembled WGS sequence"/>
</dbReference>